<keyword evidence="2" id="KW-1185">Reference proteome</keyword>
<comment type="caution">
    <text evidence="1">The sequence shown here is derived from an EMBL/GenBank/DDBJ whole genome shotgun (WGS) entry which is preliminary data.</text>
</comment>
<gene>
    <name evidence="1" type="ORF">F1649_01120</name>
</gene>
<dbReference type="RefSeq" id="WP_141814017.1">
    <property type="nucleotide sequence ID" value="NZ_VFPL01000001.1"/>
</dbReference>
<sequence>MKKILSIITSIVVVGCGYKGQDKVAKNDSVVGQNVYLQENKKNDSPVELDSTATHQGAFDYILSLHLKDTIDTVYRIQNQDNSVEMVKKYSTTSGQHTYDCFEIADLPTGLTWNIFYDKKDTVFYITDKYDVQALGDTIERSSINFKLKTATVVSTVNETRYKVNLAKIWPK</sequence>
<proteinExistence type="predicted"/>
<dbReference type="EMBL" id="VWNE01000001">
    <property type="protein sequence ID" value="KAA8486844.1"/>
    <property type="molecule type" value="Genomic_DNA"/>
</dbReference>
<organism evidence="1 2">
    <name type="scientific">Arcticibacter tournemirensis</name>
    <dbReference type="NCBI Taxonomy" id="699437"/>
    <lineage>
        <taxon>Bacteria</taxon>
        <taxon>Pseudomonadati</taxon>
        <taxon>Bacteroidota</taxon>
        <taxon>Sphingobacteriia</taxon>
        <taxon>Sphingobacteriales</taxon>
        <taxon>Sphingobacteriaceae</taxon>
        <taxon>Arcticibacter</taxon>
    </lineage>
</organism>
<accession>A0A5M9HN66</accession>
<name>A0A5M9HN66_9SPHI</name>
<dbReference type="OrthoDB" id="805294at2"/>
<dbReference type="AlphaFoldDB" id="A0A5M9HN66"/>
<dbReference type="Proteomes" id="UP000322918">
    <property type="component" value="Unassembled WGS sequence"/>
</dbReference>
<reference evidence="1 2" key="1">
    <citation type="submission" date="2019-09" db="EMBL/GenBank/DDBJ databases">
        <title>Pararcticibacter amylolyticus gen. nov., sp. nov., isolated from a rottenly hemp rope, and reclassification of Pedobacter tournemirensis as Pararcticibacter tournemirensis comb. nov.</title>
        <authorList>
            <person name="Cai Y."/>
        </authorList>
    </citation>
    <scope>NUCLEOTIDE SEQUENCE [LARGE SCALE GENOMIC DNA]</scope>
    <source>
        <strain evidence="1 2">TF5-37.2-LB10</strain>
    </source>
</reference>
<evidence type="ECO:0000313" key="1">
    <source>
        <dbReference type="EMBL" id="KAA8486844.1"/>
    </source>
</evidence>
<protein>
    <recommendedName>
        <fullName evidence="3">Lipoprotein</fullName>
    </recommendedName>
</protein>
<evidence type="ECO:0008006" key="3">
    <source>
        <dbReference type="Google" id="ProtNLM"/>
    </source>
</evidence>
<evidence type="ECO:0000313" key="2">
    <source>
        <dbReference type="Proteomes" id="UP000322918"/>
    </source>
</evidence>
<dbReference type="PROSITE" id="PS51257">
    <property type="entry name" value="PROKAR_LIPOPROTEIN"/>
    <property type="match status" value="1"/>
</dbReference>